<dbReference type="Proteomes" id="UP000517916">
    <property type="component" value="Unassembled WGS sequence"/>
</dbReference>
<comment type="caution">
    <text evidence="3">The sequence shown here is derived from an EMBL/GenBank/DDBJ whole genome shotgun (WGS) entry which is preliminary data.</text>
</comment>
<feature type="domain" description="DUF3887" evidence="2">
    <location>
        <begin position="80"/>
        <end position="168"/>
    </location>
</feature>
<accession>A0ABR6BM60</accession>
<reference evidence="3 4" key="1">
    <citation type="submission" date="2020-08" db="EMBL/GenBank/DDBJ databases">
        <title>Genomic Encyclopedia of Archaeal and Bacterial Type Strains, Phase II (KMG-II): from individual species to whole genera.</title>
        <authorList>
            <person name="Goeker M."/>
        </authorList>
    </citation>
    <scope>NUCLEOTIDE SEQUENCE [LARGE SCALE GENOMIC DNA]</scope>
    <source>
        <strain evidence="3 4">DSM 43850</strain>
    </source>
</reference>
<keyword evidence="1" id="KW-0175">Coiled coil</keyword>
<dbReference type="RefSeq" id="WP_025356928.1">
    <property type="nucleotide sequence ID" value="NZ_BAAABQ010000030.1"/>
</dbReference>
<dbReference type="Gene3D" id="3.10.450.590">
    <property type="match status" value="1"/>
</dbReference>
<organism evidence="3 4">
    <name type="scientific">Kutzneria viridogrisea</name>
    <dbReference type="NCBI Taxonomy" id="47990"/>
    <lineage>
        <taxon>Bacteria</taxon>
        <taxon>Bacillati</taxon>
        <taxon>Actinomycetota</taxon>
        <taxon>Actinomycetes</taxon>
        <taxon>Pseudonocardiales</taxon>
        <taxon>Pseudonocardiaceae</taxon>
        <taxon>Kutzneria</taxon>
    </lineage>
</organism>
<evidence type="ECO:0000256" key="1">
    <source>
        <dbReference type="SAM" id="Coils"/>
    </source>
</evidence>
<name>A0ABR6BM60_9PSEU</name>
<dbReference type="EMBL" id="JACJID010000004">
    <property type="protein sequence ID" value="MBA8927974.1"/>
    <property type="molecule type" value="Genomic_DNA"/>
</dbReference>
<sequence>MASNLLSAIAEAQQRARVAEEAVREAVDRAREAGHTWQEIGELLGTSRQAAFQRFGRPVDPKTGQPMDKPALPDAQERAVQLVVDLIESRWEAVSRDFDDRMNEAVDVALLEGARAQIAGTVGMYEQMGTPYVRQYGEYTNVYVPMQFEAGERVAHVTFRANGQVAGLHVLPLDRI</sequence>
<feature type="coiled-coil region" evidence="1">
    <location>
        <begin position="2"/>
        <end position="29"/>
    </location>
</feature>
<gene>
    <name evidence="3" type="ORF">BC739_005191</name>
</gene>
<protein>
    <recommendedName>
        <fullName evidence="2">DUF3887 domain-containing protein</fullName>
    </recommendedName>
</protein>
<proteinExistence type="predicted"/>
<keyword evidence="4" id="KW-1185">Reference proteome</keyword>
<evidence type="ECO:0000313" key="4">
    <source>
        <dbReference type="Proteomes" id="UP000517916"/>
    </source>
</evidence>
<evidence type="ECO:0000259" key="2">
    <source>
        <dbReference type="Pfam" id="PF13026"/>
    </source>
</evidence>
<dbReference type="InterPro" id="IPR024981">
    <property type="entry name" value="DUF3887"/>
</dbReference>
<evidence type="ECO:0000313" key="3">
    <source>
        <dbReference type="EMBL" id="MBA8927974.1"/>
    </source>
</evidence>
<dbReference type="Pfam" id="PF13026">
    <property type="entry name" value="DUF3887"/>
    <property type="match status" value="1"/>
</dbReference>